<dbReference type="RefSeq" id="WP_306053670.1">
    <property type="nucleotide sequence ID" value="NZ_CP120997.1"/>
</dbReference>
<keyword evidence="1" id="KW-0732">Signal</keyword>
<keyword evidence="3" id="KW-1185">Reference proteome</keyword>
<evidence type="ECO:0000313" key="2">
    <source>
        <dbReference type="EMBL" id="WLQ33876.1"/>
    </source>
</evidence>
<dbReference type="Pfam" id="PF05630">
    <property type="entry name" value="NPP1"/>
    <property type="match status" value="1"/>
</dbReference>
<protein>
    <submittedName>
        <fullName evidence="2">NPP1 family protein</fullName>
    </submittedName>
</protein>
<dbReference type="PIRSF" id="PIRSF029958">
    <property type="entry name" value="Necrosis-inducing_protein"/>
    <property type="match status" value="1"/>
</dbReference>
<dbReference type="InterPro" id="IPR008701">
    <property type="entry name" value="NPP1"/>
</dbReference>
<feature type="signal peptide" evidence="1">
    <location>
        <begin position="1"/>
        <end position="36"/>
    </location>
</feature>
<dbReference type="PANTHER" id="PTHR33657:SF6">
    <property type="entry name" value="SECRETED PROTEIN"/>
    <property type="match status" value="1"/>
</dbReference>
<accession>A0ABY9HH68</accession>
<evidence type="ECO:0000256" key="1">
    <source>
        <dbReference type="SAM" id="SignalP"/>
    </source>
</evidence>
<proteinExistence type="predicted"/>
<evidence type="ECO:0000313" key="3">
    <source>
        <dbReference type="Proteomes" id="UP001239522"/>
    </source>
</evidence>
<dbReference type="Proteomes" id="UP001239522">
    <property type="component" value="Chromosome"/>
</dbReference>
<feature type="chain" id="PRO_5045701926" evidence="1">
    <location>
        <begin position="37"/>
        <end position="261"/>
    </location>
</feature>
<dbReference type="EMBL" id="CP120997">
    <property type="protein sequence ID" value="WLQ33876.1"/>
    <property type="molecule type" value="Genomic_DNA"/>
</dbReference>
<gene>
    <name evidence="2" type="ORF">P8A18_10635</name>
</gene>
<sequence length="261" mass="28385">MPEIRPVRRGRTLRRGLTVALSTITFVLGAAAMAHAEPPPALPGNADELDRTFQPAVDYDKDGCYATSAIGPDGTIAPGLKLGGAVNGNCRDLSDLNSSNTYSRSKCDNDWCAVLYTYYFEKDQAADGVVFGGHRHDWEHVVVWVHDNKAEYVATSQHGGFAVHKAADVPFDGAHPKVVYHKDGIGTHCFRKATANDEPPENHLGVWHYAPLIGWNGYPDGLRDKLVSADFGSATIGIRDDRFIDQLTRALPADVPFDPTG</sequence>
<name>A0ABY9HH68_9ACTN</name>
<organism evidence="2 3">
    <name type="scientific">Streptomyces castrisilvae</name>
    <dbReference type="NCBI Taxonomy" id="3033811"/>
    <lineage>
        <taxon>Bacteria</taxon>
        <taxon>Bacillati</taxon>
        <taxon>Actinomycetota</taxon>
        <taxon>Actinomycetes</taxon>
        <taxon>Kitasatosporales</taxon>
        <taxon>Streptomycetaceae</taxon>
        <taxon>Streptomyces</taxon>
    </lineage>
</organism>
<dbReference type="PANTHER" id="PTHR33657">
    <property type="entry name" value="DOMAIN PROTEIN, PUTATIVE (AFU_ORTHOLOGUE AFUA_5G00600)-RELATED"/>
    <property type="match status" value="1"/>
</dbReference>
<reference evidence="2 3" key="1">
    <citation type="submission" date="2023-03" db="EMBL/GenBank/DDBJ databases">
        <title>Isolation and description of six Streptomyces strains from soil environments, able to metabolize different microbial glucans.</title>
        <authorList>
            <person name="Widen T."/>
            <person name="Larsbrink J."/>
        </authorList>
    </citation>
    <scope>NUCLEOTIDE SEQUENCE [LARGE SCALE GENOMIC DNA]</scope>
    <source>
        <strain evidence="2 3">Mut1</strain>
    </source>
</reference>